<evidence type="ECO:0000256" key="2">
    <source>
        <dbReference type="ARBA" id="ARBA00022737"/>
    </source>
</evidence>
<dbReference type="SUPFAM" id="SSF81383">
    <property type="entry name" value="F-box domain"/>
    <property type="match status" value="1"/>
</dbReference>
<dbReference type="InterPro" id="IPR001810">
    <property type="entry name" value="F-box_dom"/>
</dbReference>
<evidence type="ECO:0000256" key="3">
    <source>
        <dbReference type="PROSITE-ProRule" id="PRU00221"/>
    </source>
</evidence>
<organism evidence="5">
    <name type="scientific">Amblyomma aureolatum</name>
    <dbReference type="NCBI Taxonomy" id="187763"/>
    <lineage>
        <taxon>Eukaryota</taxon>
        <taxon>Metazoa</taxon>
        <taxon>Ecdysozoa</taxon>
        <taxon>Arthropoda</taxon>
        <taxon>Chelicerata</taxon>
        <taxon>Arachnida</taxon>
        <taxon>Acari</taxon>
        <taxon>Parasitiformes</taxon>
        <taxon>Ixodida</taxon>
        <taxon>Ixodoidea</taxon>
        <taxon>Ixodidae</taxon>
        <taxon>Amblyomminae</taxon>
        <taxon>Amblyomma</taxon>
    </lineage>
</organism>
<keyword evidence="2" id="KW-0677">Repeat</keyword>
<feature type="repeat" description="WD" evidence="3">
    <location>
        <begin position="181"/>
        <end position="220"/>
    </location>
</feature>
<dbReference type="PRINTS" id="PR00320">
    <property type="entry name" value="GPROTEINBRPT"/>
</dbReference>
<reference evidence="5" key="1">
    <citation type="journal article" date="2017" name="Front. Cell. Infect. Microbiol.">
        <title>The Distinct Transcriptional Response of the Midgut of Amblyomma sculptum and Amblyomma aureolatum Ticks to Rickettsia rickettsii Correlates to Their Differences in Susceptibility to Infection.</title>
        <authorList>
            <person name="Martins L.A."/>
            <person name="Galletti M.F.B.M."/>
            <person name="Ribeiro J.M."/>
            <person name="Fujita A."/>
            <person name="Costa F.B."/>
            <person name="Labruna M.B."/>
            <person name="Daffre S."/>
            <person name="Fogaca A.C."/>
        </authorList>
    </citation>
    <scope>NUCLEOTIDE SEQUENCE</scope>
</reference>
<proteinExistence type="evidence at transcript level"/>
<dbReference type="PANTHER" id="PTHR14381">
    <property type="entry name" value="DACTYLIN"/>
    <property type="match status" value="1"/>
</dbReference>
<dbReference type="InterPro" id="IPR036047">
    <property type="entry name" value="F-box-like_dom_sf"/>
</dbReference>
<dbReference type="FunFam" id="2.130.10.10:FF:002194">
    <property type="entry name" value="Uncharacterized protein"/>
    <property type="match status" value="1"/>
</dbReference>
<dbReference type="InterPro" id="IPR015943">
    <property type="entry name" value="WD40/YVTN_repeat-like_dom_sf"/>
</dbReference>
<dbReference type="InterPro" id="IPR001680">
    <property type="entry name" value="WD40_rpt"/>
</dbReference>
<keyword evidence="1 3" id="KW-0853">WD repeat</keyword>
<dbReference type="AlphaFoldDB" id="A0A1E1X5D5"/>
<evidence type="ECO:0000256" key="1">
    <source>
        <dbReference type="ARBA" id="ARBA00022574"/>
    </source>
</evidence>
<dbReference type="GO" id="GO:0019005">
    <property type="term" value="C:SCF ubiquitin ligase complex"/>
    <property type="evidence" value="ECO:0007669"/>
    <property type="project" value="TreeGrafter"/>
</dbReference>
<dbReference type="InterPro" id="IPR036322">
    <property type="entry name" value="WD40_repeat_dom_sf"/>
</dbReference>
<dbReference type="Gene3D" id="2.130.10.10">
    <property type="entry name" value="YVTN repeat-like/Quinoprotein amine dehydrogenase"/>
    <property type="match status" value="1"/>
</dbReference>
<dbReference type="Pfam" id="PF00400">
    <property type="entry name" value="WD40"/>
    <property type="match status" value="4"/>
</dbReference>
<dbReference type="InterPro" id="IPR052301">
    <property type="entry name" value="SCF_F-box/WD-repeat"/>
</dbReference>
<dbReference type="GO" id="GO:0031146">
    <property type="term" value="P:SCF-dependent proteasomal ubiquitin-dependent protein catabolic process"/>
    <property type="evidence" value="ECO:0007669"/>
    <property type="project" value="TreeGrafter"/>
</dbReference>
<dbReference type="Pfam" id="PF12937">
    <property type="entry name" value="F-box-like"/>
    <property type="match status" value="1"/>
</dbReference>
<dbReference type="InterPro" id="IPR020472">
    <property type="entry name" value="WD40_PAC1"/>
</dbReference>
<protein>
    <submittedName>
        <fullName evidence="5">Putative conserved secreted protein</fullName>
    </submittedName>
</protein>
<dbReference type="EMBL" id="GFAC01004716">
    <property type="protein sequence ID" value="JAT94472.1"/>
    <property type="molecule type" value="mRNA"/>
</dbReference>
<dbReference type="Gene3D" id="1.20.1280.50">
    <property type="match status" value="1"/>
</dbReference>
<dbReference type="SMART" id="SM00256">
    <property type="entry name" value="FBOX"/>
    <property type="match status" value="1"/>
</dbReference>
<dbReference type="SUPFAM" id="SSF50978">
    <property type="entry name" value="WD40 repeat-like"/>
    <property type="match status" value="1"/>
</dbReference>
<sequence>MSRSDAMFVLLPPDVLYVVCSYCDIQTLGRLSCVCKRFNAFLKQSYVWSRRSRNIVATNQSDRRMLQRSRHVLEPVEKCWQSVRWQTGRYHERVLLQHYTIYMPWLQLERDVLWYSKGAAILKFKRLVDGSLGENVLLTLRGHADDVGRFVCKNGLVVSGGNDGSLCIWTATQGLCVHNRWHCNSKAINSVDYSNNIVVTGSQDRTVKVWTLNAESSTLRYTIPIWDRVCSVALLESNRILLTGSAGCNGIAPLQAFDLSSGSRVATLGTSHRNGAGVLHVYPESPTELFSCGYDTFIRLWDMRCPTRCVSAWEDPHDSAVYCLATDHNVTVLSGTSRYGVVRLWDKRMTTPVKMYYVGRGNSPVYSLAFDPCYMYVALDRSLNMLSFTGSSWTPQATNEVF</sequence>
<dbReference type="PROSITE" id="PS50181">
    <property type="entry name" value="FBOX"/>
    <property type="match status" value="1"/>
</dbReference>
<feature type="domain" description="F-box" evidence="4">
    <location>
        <begin position="5"/>
        <end position="51"/>
    </location>
</feature>
<accession>A0A1E1X5D5</accession>
<evidence type="ECO:0000259" key="4">
    <source>
        <dbReference type="PROSITE" id="PS50181"/>
    </source>
</evidence>
<name>A0A1E1X5D5_9ACAR</name>
<dbReference type="SMART" id="SM00320">
    <property type="entry name" value="WD40"/>
    <property type="match status" value="5"/>
</dbReference>
<evidence type="ECO:0000313" key="5">
    <source>
        <dbReference type="EMBL" id="JAT94472.1"/>
    </source>
</evidence>
<dbReference type="PROSITE" id="PS50082">
    <property type="entry name" value="WD_REPEATS_2"/>
    <property type="match status" value="1"/>
</dbReference>
<dbReference type="PANTHER" id="PTHR14381:SF1">
    <property type="entry name" value="F-BOX_WD REPEAT-CONTAINING PROTEIN 4"/>
    <property type="match status" value="1"/>
</dbReference>